<evidence type="ECO:0000259" key="2">
    <source>
        <dbReference type="Pfam" id="PF03061"/>
    </source>
</evidence>
<dbReference type="InterPro" id="IPR006683">
    <property type="entry name" value="Thioestr_dom"/>
</dbReference>
<dbReference type="GO" id="GO:0005829">
    <property type="term" value="C:cytosol"/>
    <property type="evidence" value="ECO:0007669"/>
    <property type="project" value="TreeGrafter"/>
</dbReference>
<keyword evidence="1" id="KW-0378">Hydrolase</keyword>
<dbReference type="PANTHER" id="PTHR43240:SF1">
    <property type="entry name" value="BLR5584 PROTEIN"/>
    <property type="match status" value="1"/>
</dbReference>
<proteinExistence type="predicted"/>
<dbReference type="Proteomes" id="UP000320393">
    <property type="component" value="Unassembled WGS sequence"/>
</dbReference>
<dbReference type="Pfam" id="PF03061">
    <property type="entry name" value="4HBT"/>
    <property type="match status" value="1"/>
</dbReference>
<protein>
    <submittedName>
        <fullName evidence="3">PaaI family thioesterase</fullName>
    </submittedName>
</protein>
<dbReference type="PANTHER" id="PTHR43240">
    <property type="entry name" value="1,4-DIHYDROXY-2-NAPHTHOYL-COA THIOESTERASE 1"/>
    <property type="match status" value="1"/>
</dbReference>
<dbReference type="SUPFAM" id="SSF54637">
    <property type="entry name" value="Thioesterase/thiol ester dehydrase-isomerase"/>
    <property type="match status" value="1"/>
</dbReference>
<sequence length="151" mass="16156">MAEQGATSPSEPVHPLIEKTLASEVPIAELIGFRVGEIGPGRAVGSLRAGPQHANPMGTLHGGVLCDLADAAMGMAFVTTLAPDESFTTMALSINFFRPVWQARLRAEARVVNRGKNVGYVECDVIDQDGKEVAKARSTCFVLRGDHARER</sequence>
<dbReference type="InterPro" id="IPR003736">
    <property type="entry name" value="PAAI_dom"/>
</dbReference>
<accession>A0A537LUB0</accession>
<dbReference type="GO" id="GO:0061522">
    <property type="term" value="F:1,4-dihydroxy-2-naphthoyl-CoA thioesterase activity"/>
    <property type="evidence" value="ECO:0007669"/>
    <property type="project" value="TreeGrafter"/>
</dbReference>
<dbReference type="Gene3D" id="3.10.129.10">
    <property type="entry name" value="Hotdog Thioesterase"/>
    <property type="match status" value="1"/>
</dbReference>
<feature type="domain" description="Thioesterase" evidence="2">
    <location>
        <begin position="57"/>
        <end position="134"/>
    </location>
</feature>
<dbReference type="NCBIfam" id="TIGR00369">
    <property type="entry name" value="unchar_dom_1"/>
    <property type="match status" value="1"/>
</dbReference>
<dbReference type="EMBL" id="VBAM01000222">
    <property type="protein sequence ID" value="TMJ11552.1"/>
    <property type="molecule type" value="Genomic_DNA"/>
</dbReference>
<evidence type="ECO:0000313" key="4">
    <source>
        <dbReference type="Proteomes" id="UP000320393"/>
    </source>
</evidence>
<dbReference type="CDD" id="cd03443">
    <property type="entry name" value="PaaI_thioesterase"/>
    <property type="match status" value="1"/>
</dbReference>
<evidence type="ECO:0000256" key="1">
    <source>
        <dbReference type="ARBA" id="ARBA00022801"/>
    </source>
</evidence>
<reference evidence="3 4" key="1">
    <citation type="journal article" date="2019" name="Nat. Microbiol.">
        <title>Mediterranean grassland soil C-N compound turnover is dependent on rainfall and depth, and is mediated by genomically divergent microorganisms.</title>
        <authorList>
            <person name="Diamond S."/>
            <person name="Andeer P.F."/>
            <person name="Li Z."/>
            <person name="Crits-Christoph A."/>
            <person name="Burstein D."/>
            <person name="Anantharaman K."/>
            <person name="Lane K.R."/>
            <person name="Thomas B.C."/>
            <person name="Pan C."/>
            <person name="Northen T.R."/>
            <person name="Banfield J.F."/>
        </authorList>
    </citation>
    <scope>NUCLEOTIDE SEQUENCE [LARGE SCALE GENOMIC DNA]</scope>
    <source>
        <strain evidence="3">NP_5</strain>
    </source>
</reference>
<gene>
    <name evidence="3" type="ORF">E6H02_06825</name>
</gene>
<evidence type="ECO:0000313" key="3">
    <source>
        <dbReference type="EMBL" id="TMJ11552.1"/>
    </source>
</evidence>
<organism evidence="3 4">
    <name type="scientific">Candidatus Segetimicrobium genomatis</name>
    <dbReference type="NCBI Taxonomy" id="2569760"/>
    <lineage>
        <taxon>Bacteria</taxon>
        <taxon>Bacillati</taxon>
        <taxon>Candidatus Sysuimicrobiota</taxon>
        <taxon>Candidatus Sysuimicrobiia</taxon>
        <taxon>Candidatus Sysuimicrobiales</taxon>
        <taxon>Candidatus Segetimicrobiaceae</taxon>
        <taxon>Candidatus Segetimicrobium</taxon>
    </lineage>
</organism>
<dbReference type="InterPro" id="IPR029069">
    <property type="entry name" value="HotDog_dom_sf"/>
</dbReference>
<dbReference type="AlphaFoldDB" id="A0A537LUB0"/>
<name>A0A537LUB0_9BACT</name>
<comment type="caution">
    <text evidence="3">The sequence shown here is derived from an EMBL/GenBank/DDBJ whole genome shotgun (WGS) entry which is preliminary data.</text>
</comment>